<evidence type="ECO:0000259" key="2">
    <source>
        <dbReference type="Pfam" id="PF12804"/>
    </source>
</evidence>
<keyword evidence="4" id="KW-1185">Reference proteome</keyword>
<dbReference type="Proteomes" id="UP000705983">
    <property type="component" value="Unassembled WGS sequence"/>
</dbReference>
<gene>
    <name evidence="3" type="ORF">JVW63_09725</name>
</gene>
<dbReference type="PANTHER" id="PTHR19136">
    <property type="entry name" value="MOLYBDENUM COFACTOR GUANYLYLTRANSFERASE"/>
    <property type="match status" value="1"/>
</dbReference>
<dbReference type="InterPro" id="IPR029044">
    <property type="entry name" value="Nucleotide-diphossugar_trans"/>
</dbReference>
<dbReference type="Gene3D" id="3.90.550.10">
    <property type="entry name" value="Spore Coat Polysaccharide Biosynthesis Protein SpsA, Chain A"/>
    <property type="match status" value="1"/>
</dbReference>
<organism evidence="3 4">
    <name type="scientific">Flaviflexus equikiangi</name>
    <dbReference type="NCBI Taxonomy" id="2758573"/>
    <lineage>
        <taxon>Bacteria</taxon>
        <taxon>Bacillati</taxon>
        <taxon>Actinomycetota</taxon>
        <taxon>Actinomycetes</taxon>
        <taxon>Actinomycetales</taxon>
        <taxon>Actinomycetaceae</taxon>
        <taxon>Flaviflexus</taxon>
    </lineage>
</organism>
<dbReference type="GO" id="GO:0016740">
    <property type="term" value="F:transferase activity"/>
    <property type="evidence" value="ECO:0007669"/>
    <property type="project" value="UniProtKB-KW"/>
</dbReference>
<dbReference type="InterPro" id="IPR025877">
    <property type="entry name" value="MobA-like_NTP_Trfase"/>
</dbReference>
<dbReference type="RefSeq" id="WP_187997043.1">
    <property type="nucleotide sequence ID" value="NZ_JACEXG010000006.1"/>
</dbReference>
<dbReference type="PANTHER" id="PTHR19136:SF81">
    <property type="entry name" value="MOLYBDENUM COFACTOR GUANYLYLTRANSFERASE"/>
    <property type="match status" value="1"/>
</dbReference>
<proteinExistence type="predicted"/>
<evidence type="ECO:0000256" key="1">
    <source>
        <dbReference type="ARBA" id="ARBA00022679"/>
    </source>
</evidence>
<evidence type="ECO:0000313" key="3">
    <source>
        <dbReference type="EMBL" id="MBM9433971.1"/>
    </source>
</evidence>
<comment type="caution">
    <text evidence="3">The sequence shown here is derived from an EMBL/GenBank/DDBJ whole genome shotgun (WGS) entry which is preliminary data.</text>
</comment>
<protein>
    <submittedName>
        <fullName evidence="3">NTP transferase domain-containing protein</fullName>
    </submittedName>
</protein>
<dbReference type="SUPFAM" id="SSF53448">
    <property type="entry name" value="Nucleotide-diphospho-sugar transferases"/>
    <property type="match status" value="1"/>
</dbReference>
<keyword evidence="1 3" id="KW-0808">Transferase</keyword>
<feature type="domain" description="MobA-like NTP transferase" evidence="2">
    <location>
        <begin position="4"/>
        <end position="144"/>
    </location>
</feature>
<sequence>MIGAIVLAGGRATRLGGASKGDVTVGADTMLTHVTNACREVGVPRDNIVVVGHAQTDLKRTVEDPPHSGPAAGIGAGLAHVTGDRLFILSCDIPFIASGLPVLIDSFEGDGVCFGGIRTQYLAGLYSTSAVRARVAELQNEGGLVNLPVRAVLGALTVTVLGPNPAANDVDTWDEVECAREAAAPSD</sequence>
<evidence type="ECO:0000313" key="4">
    <source>
        <dbReference type="Proteomes" id="UP000705983"/>
    </source>
</evidence>
<accession>A0ABS2TH38</accession>
<reference evidence="4" key="1">
    <citation type="submission" date="2021-02" db="EMBL/GenBank/DDBJ databases">
        <title>Leucobacter sp. CX169.</title>
        <authorList>
            <person name="Cheng Y."/>
        </authorList>
    </citation>
    <scope>NUCLEOTIDE SEQUENCE [LARGE SCALE GENOMIC DNA]</scope>
    <source>
        <strain evidence="4">JY899</strain>
    </source>
</reference>
<dbReference type="EMBL" id="JAFFJS010000006">
    <property type="protein sequence ID" value="MBM9433971.1"/>
    <property type="molecule type" value="Genomic_DNA"/>
</dbReference>
<dbReference type="Pfam" id="PF12804">
    <property type="entry name" value="NTP_transf_3"/>
    <property type="match status" value="1"/>
</dbReference>
<name>A0ABS2TH38_9ACTO</name>